<keyword evidence="3" id="KW-1185">Reference proteome</keyword>
<protein>
    <recommendedName>
        <fullName evidence="1">Thioester reductase (TE) domain-containing protein</fullName>
    </recommendedName>
</protein>
<dbReference type="AlphaFoldDB" id="A0A8H6E4Z0"/>
<gene>
    <name evidence="2" type="ORF">ETB97_002563</name>
</gene>
<evidence type="ECO:0000259" key="1">
    <source>
        <dbReference type="Pfam" id="PF07993"/>
    </source>
</evidence>
<accession>A0A8H6E4Z0</accession>
<dbReference type="InterPro" id="IPR036291">
    <property type="entry name" value="NAD(P)-bd_dom_sf"/>
</dbReference>
<dbReference type="Gene3D" id="3.40.50.720">
    <property type="entry name" value="NAD(P)-binding Rossmann-like Domain"/>
    <property type="match status" value="1"/>
</dbReference>
<reference evidence="2 3" key="1">
    <citation type="submission" date="2019-04" db="EMBL/GenBank/DDBJ databases">
        <title>Aspergillus burnettii sp. nov., novel species from soil in southeast Queensland.</title>
        <authorList>
            <person name="Gilchrist C.L.M."/>
            <person name="Pitt J.I."/>
            <person name="Lange L."/>
            <person name="Lacey H.J."/>
            <person name="Vuong D."/>
            <person name="Midgley D.J."/>
            <person name="Greenfield P."/>
            <person name="Bradbury M."/>
            <person name="Lacey E."/>
            <person name="Busk P.K."/>
            <person name="Pilgaard B."/>
            <person name="Chooi Y.H."/>
            <person name="Piggott A.M."/>
        </authorList>
    </citation>
    <scope>NUCLEOTIDE SEQUENCE [LARGE SCALE GENOMIC DNA]</scope>
    <source>
        <strain evidence="2 3">FRR 5400</strain>
    </source>
</reference>
<name>A0A8H6E4Z0_PETAA</name>
<dbReference type="Pfam" id="PF07993">
    <property type="entry name" value="NAD_binding_4"/>
    <property type="match status" value="1"/>
</dbReference>
<dbReference type="EMBL" id="SPNV01000157">
    <property type="protein sequence ID" value="KAF5859652.1"/>
    <property type="molecule type" value="Genomic_DNA"/>
</dbReference>
<evidence type="ECO:0000313" key="3">
    <source>
        <dbReference type="Proteomes" id="UP000541154"/>
    </source>
</evidence>
<organism evidence="2 3">
    <name type="scientific">Petromyces alliaceus</name>
    <name type="common">Aspergillus alliaceus</name>
    <dbReference type="NCBI Taxonomy" id="209559"/>
    <lineage>
        <taxon>Eukaryota</taxon>
        <taxon>Fungi</taxon>
        <taxon>Dikarya</taxon>
        <taxon>Ascomycota</taxon>
        <taxon>Pezizomycotina</taxon>
        <taxon>Eurotiomycetes</taxon>
        <taxon>Eurotiomycetidae</taxon>
        <taxon>Eurotiales</taxon>
        <taxon>Aspergillaceae</taxon>
        <taxon>Aspergillus</taxon>
        <taxon>Aspergillus subgen. Circumdati</taxon>
    </lineage>
</organism>
<sequence>MQDNDRAPNRGAVVLMTRATGSLGSRIVQKLAENPSVAQVVCVNRESISVSALKRQQDAFQERNIMLKPAARAKLRVLATDTAKP</sequence>
<proteinExistence type="predicted"/>
<feature type="domain" description="Thioester reductase (TE)" evidence="1">
    <location>
        <begin position="17"/>
        <end position="85"/>
    </location>
</feature>
<dbReference type="SUPFAM" id="SSF51735">
    <property type="entry name" value="NAD(P)-binding Rossmann-fold domains"/>
    <property type="match status" value="1"/>
</dbReference>
<dbReference type="InterPro" id="IPR013120">
    <property type="entry name" value="FAR_NAD-bd"/>
</dbReference>
<comment type="caution">
    <text evidence="2">The sequence shown here is derived from an EMBL/GenBank/DDBJ whole genome shotgun (WGS) entry which is preliminary data.</text>
</comment>
<evidence type="ECO:0000313" key="2">
    <source>
        <dbReference type="EMBL" id="KAF5859652.1"/>
    </source>
</evidence>
<dbReference type="Proteomes" id="UP000541154">
    <property type="component" value="Unassembled WGS sequence"/>
</dbReference>